<dbReference type="PANTHER" id="PTHR21184">
    <property type="entry name" value="MENORIN (DENDRITIC BRANCHING PROTEIN)"/>
    <property type="match status" value="1"/>
</dbReference>
<evidence type="ECO:0000256" key="7">
    <source>
        <dbReference type="SAM" id="MobiDB-lite"/>
    </source>
</evidence>
<evidence type="ECO:0000313" key="9">
    <source>
        <dbReference type="Ensembl" id="ENSSFAP00005027760.1"/>
    </source>
</evidence>
<feature type="domain" description="Menorin-like" evidence="8">
    <location>
        <begin position="191"/>
        <end position="250"/>
    </location>
</feature>
<comment type="subcellular location">
    <subcellularLocation>
        <location evidence="1">Membrane</location>
        <topology evidence="1">Single-pass membrane protein</topology>
    </subcellularLocation>
</comment>
<reference evidence="9" key="2">
    <citation type="submission" date="2025-08" db="UniProtKB">
        <authorList>
            <consortium name="Ensembl"/>
        </authorList>
    </citation>
    <scope>IDENTIFICATION</scope>
</reference>
<accession>A0A672HFN2</accession>
<keyword evidence="10" id="KW-1185">Reference proteome</keyword>
<evidence type="ECO:0000313" key="10">
    <source>
        <dbReference type="Proteomes" id="UP000472267"/>
    </source>
</evidence>
<feature type="domain" description="Menorin-like" evidence="8">
    <location>
        <begin position="32"/>
        <end position="183"/>
    </location>
</feature>
<keyword evidence="3" id="KW-1133">Transmembrane helix</keyword>
<dbReference type="Ensembl" id="ENSSFAT00005028816.1">
    <property type="protein sequence ID" value="ENSSFAP00005027760.1"/>
    <property type="gene ID" value="ENSSFAG00005014159.1"/>
</dbReference>
<dbReference type="InterPro" id="IPR019356">
    <property type="entry name" value="Menorin_dom"/>
</dbReference>
<evidence type="ECO:0000256" key="6">
    <source>
        <dbReference type="ARBA" id="ARBA00044953"/>
    </source>
</evidence>
<reference evidence="9" key="1">
    <citation type="submission" date="2019-06" db="EMBL/GenBank/DDBJ databases">
        <authorList>
            <consortium name="Wellcome Sanger Institute Data Sharing"/>
        </authorList>
    </citation>
    <scope>NUCLEOTIDE SEQUENCE [LARGE SCALE GENOMIC DNA]</scope>
</reference>
<evidence type="ECO:0000256" key="2">
    <source>
        <dbReference type="ARBA" id="ARBA00022692"/>
    </source>
</evidence>
<proteinExistence type="inferred from homology"/>
<evidence type="ECO:0000256" key="1">
    <source>
        <dbReference type="ARBA" id="ARBA00004167"/>
    </source>
</evidence>
<dbReference type="PANTHER" id="PTHR21184:SF4">
    <property type="entry name" value="PROTEIN FAM151A"/>
    <property type="match status" value="1"/>
</dbReference>
<feature type="region of interest" description="Disordered" evidence="7">
    <location>
        <begin position="257"/>
        <end position="279"/>
    </location>
</feature>
<feature type="compositionally biased region" description="Basic and acidic residues" evidence="7">
    <location>
        <begin position="266"/>
        <end position="279"/>
    </location>
</feature>
<name>A0A672HFN2_SALFA</name>
<protein>
    <recommendedName>
        <fullName evidence="5">Protein FAM151A</fullName>
    </recommendedName>
</protein>
<evidence type="ECO:0000259" key="8">
    <source>
        <dbReference type="Pfam" id="PF10223"/>
    </source>
</evidence>
<reference evidence="9" key="3">
    <citation type="submission" date="2025-09" db="UniProtKB">
        <authorList>
            <consortium name="Ensembl"/>
        </authorList>
    </citation>
    <scope>IDENTIFICATION</scope>
</reference>
<evidence type="ECO:0000256" key="5">
    <source>
        <dbReference type="ARBA" id="ARBA00044104"/>
    </source>
</evidence>
<keyword evidence="2" id="KW-0812">Transmembrane</keyword>
<organism evidence="9 10">
    <name type="scientific">Salarias fasciatus</name>
    <name type="common">Jewelled blenny</name>
    <name type="synonym">Blennius fasciatus</name>
    <dbReference type="NCBI Taxonomy" id="181472"/>
    <lineage>
        <taxon>Eukaryota</taxon>
        <taxon>Metazoa</taxon>
        <taxon>Chordata</taxon>
        <taxon>Craniata</taxon>
        <taxon>Vertebrata</taxon>
        <taxon>Euteleostomi</taxon>
        <taxon>Actinopterygii</taxon>
        <taxon>Neopterygii</taxon>
        <taxon>Teleostei</taxon>
        <taxon>Neoteleostei</taxon>
        <taxon>Acanthomorphata</taxon>
        <taxon>Ovalentaria</taxon>
        <taxon>Blenniimorphae</taxon>
        <taxon>Blenniiformes</taxon>
        <taxon>Blennioidei</taxon>
        <taxon>Blenniidae</taxon>
        <taxon>Salariinae</taxon>
        <taxon>Salarias</taxon>
    </lineage>
</organism>
<sequence>RGANSPAAVPVFSTGGDMLDYLKQMGHIGETDGLLATWFHRANNKSENEPSALNSTAAPVMILEADITLEGYGTVNQSLVPIMAHPPDIYSDNTLDQWLDAVLSSDKGIKLDFKSLESVGPSLDLLNEKNNRTRINRPVWVNADIVQGPNVPNFLPAINGTRFLEVVQEKFWDVTLSPGWKVSCMVFSFLQVTFPVHAMMVRSVLILGFCVSSYSLTLWQGSIHPPLDDLLFVRDNSHPARVYYDIYEPTLTQFKGAAKQGRRPRRPEGAQRSALREGRRKAVCDV</sequence>
<evidence type="ECO:0000256" key="3">
    <source>
        <dbReference type="ARBA" id="ARBA00022989"/>
    </source>
</evidence>
<dbReference type="OMA" id="CTVSTGW"/>
<dbReference type="AlphaFoldDB" id="A0A672HFN2"/>
<evidence type="ECO:0000256" key="4">
    <source>
        <dbReference type="ARBA" id="ARBA00023136"/>
    </source>
</evidence>
<keyword evidence="4" id="KW-0472">Membrane</keyword>
<dbReference type="GO" id="GO:0005615">
    <property type="term" value="C:extracellular space"/>
    <property type="evidence" value="ECO:0007669"/>
    <property type="project" value="TreeGrafter"/>
</dbReference>
<dbReference type="InParanoid" id="A0A672HFN2"/>
<dbReference type="GO" id="GO:0016020">
    <property type="term" value="C:membrane"/>
    <property type="evidence" value="ECO:0007669"/>
    <property type="project" value="UniProtKB-SubCell"/>
</dbReference>
<dbReference type="Pfam" id="PF10223">
    <property type="entry name" value="Menorin_N"/>
    <property type="match status" value="2"/>
</dbReference>
<dbReference type="Proteomes" id="UP000472267">
    <property type="component" value="Chromosome 18"/>
</dbReference>
<comment type="similarity">
    <text evidence="6">Belongs to the menorin family.</text>
</comment>